<comment type="catalytic activity">
    <reaction evidence="7">
        <text>GTP + H2O = GDP + phosphate + H(+)</text>
        <dbReference type="Rhea" id="RHEA:19669"/>
        <dbReference type="ChEBI" id="CHEBI:15377"/>
        <dbReference type="ChEBI" id="CHEBI:15378"/>
        <dbReference type="ChEBI" id="CHEBI:37565"/>
        <dbReference type="ChEBI" id="CHEBI:43474"/>
        <dbReference type="ChEBI" id="CHEBI:58189"/>
        <dbReference type="EC" id="3.6.5.4"/>
    </reaction>
</comment>
<dbReference type="InterPro" id="IPR027417">
    <property type="entry name" value="P-loop_NTPase"/>
</dbReference>
<comment type="similarity">
    <text evidence="2">Belongs to the GTP-binding SRP family.</text>
</comment>
<dbReference type="GO" id="GO:0006614">
    <property type="term" value="P:SRP-dependent cotranslational protein targeting to membrane"/>
    <property type="evidence" value="ECO:0007669"/>
    <property type="project" value="InterPro"/>
</dbReference>
<dbReference type="EMBL" id="DWXX01000115">
    <property type="protein sequence ID" value="HJB59310.1"/>
    <property type="molecule type" value="Genomic_DNA"/>
</dbReference>
<dbReference type="GO" id="GO:0005737">
    <property type="term" value="C:cytoplasm"/>
    <property type="evidence" value="ECO:0007669"/>
    <property type="project" value="UniProtKB-ARBA"/>
</dbReference>
<dbReference type="SUPFAM" id="SSF47364">
    <property type="entry name" value="Domain of the SRP/SRP receptor G-proteins"/>
    <property type="match status" value="1"/>
</dbReference>
<dbReference type="InterPro" id="IPR036225">
    <property type="entry name" value="SRP/SRP_N"/>
</dbReference>
<keyword evidence="6 9" id="KW-0675">Receptor</keyword>
<dbReference type="InterPro" id="IPR042101">
    <property type="entry name" value="SRP54_N_sf"/>
</dbReference>
<evidence type="ECO:0000256" key="1">
    <source>
        <dbReference type="ARBA" id="ARBA00004413"/>
    </source>
</evidence>
<keyword evidence="3" id="KW-0547">Nucleotide-binding</keyword>
<dbReference type="GO" id="GO:0005886">
    <property type="term" value="C:plasma membrane"/>
    <property type="evidence" value="ECO:0007669"/>
    <property type="project" value="UniProtKB-SubCell"/>
</dbReference>
<dbReference type="PANTHER" id="PTHR43134:SF1">
    <property type="entry name" value="SIGNAL RECOGNITION PARTICLE RECEPTOR SUBUNIT ALPHA"/>
    <property type="match status" value="1"/>
</dbReference>
<dbReference type="SMART" id="SM00963">
    <property type="entry name" value="SRP54_N"/>
    <property type="match status" value="1"/>
</dbReference>
<dbReference type="GO" id="GO:0003924">
    <property type="term" value="F:GTPase activity"/>
    <property type="evidence" value="ECO:0007669"/>
    <property type="project" value="TreeGrafter"/>
</dbReference>
<organism evidence="9 10">
    <name type="scientific">Candidatus Faecalibacterium faecipullorum</name>
    <dbReference type="NCBI Taxonomy" id="2838578"/>
    <lineage>
        <taxon>Bacteria</taxon>
        <taxon>Bacillati</taxon>
        <taxon>Bacillota</taxon>
        <taxon>Clostridia</taxon>
        <taxon>Eubacteriales</taxon>
        <taxon>Oscillospiraceae</taxon>
        <taxon>Faecalibacterium</taxon>
    </lineage>
</organism>
<dbReference type="AlphaFoldDB" id="A0A9D2S8E6"/>
<evidence type="ECO:0000256" key="6">
    <source>
        <dbReference type="ARBA" id="ARBA00023170"/>
    </source>
</evidence>
<dbReference type="FunFam" id="1.20.120.140:FF:000002">
    <property type="entry name" value="Signal recognition particle receptor FtsY"/>
    <property type="match status" value="1"/>
</dbReference>
<reference evidence="9" key="2">
    <citation type="submission" date="2021-04" db="EMBL/GenBank/DDBJ databases">
        <authorList>
            <person name="Gilroy R."/>
        </authorList>
    </citation>
    <scope>NUCLEOTIDE SEQUENCE</scope>
    <source>
        <strain evidence="9">ChiHjej9B8-13557</strain>
    </source>
</reference>
<comment type="caution">
    <text evidence="9">The sequence shown here is derived from an EMBL/GenBank/DDBJ whole genome shotgun (WGS) entry which is preliminary data.</text>
</comment>
<keyword evidence="5" id="KW-0472">Membrane</keyword>
<gene>
    <name evidence="9" type="ORF">H9771_06620</name>
</gene>
<proteinExistence type="inferred from homology"/>
<dbReference type="GO" id="GO:0005047">
    <property type="term" value="F:signal recognition particle binding"/>
    <property type="evidence" value="ECO:0007669"/>
    <property type="project" value="TreeGrafter"/>
</dbReference>
<evidence type="ECO:0000313" key="10">
    <source>
        <dbReference type="Proteomes" id="UP000824211"/>
    </source>
</evidence>
<protein>
    <submittedName>
        <fullName evidence="9">Signal recognition particle receptor subunit alpha</fullName>
    </submittedName>
</protein>
<evidence type="ECO:0000259" key="8">
    <source>
        <dbReference type="SMART" id="SM00963"/>
    </source>
</evidence>
<evidence type="ECO:0000256" key="3">
    <source>
        <dbReference type="ARBA" id="ARBA00022741"/>
    </source>
</evidence>
<dbReference type="PANTHER" id="PTHR43134">
    <property type="entry name" value="SIGNAL RECOGNITION PARTICLE RECEPTOR SUBUNIT ALPHA"/>
    <property type="match status" value="1"/>
</dbReference>
<dbReference type="InterPro" id="IPR000897">
    <property type="entry name" value="SRP54_GTPase_dom"/>
</dbReference>
<dbReference type="Proteomes" id="UP000824211">
    <property type="component" value="Unassembled WGS sequence"/>
</dbReference>
<evidence type="ECO:0000313" key="9">
    <source>
        <dbReference type="EMBL" id="HJB59310.1"/>
    </source>
</evidence>
<evidence type="ECO:0000256" key="4">
    <source>
        <dbReference type="ARBA" id="ARBA00023134"/>
    </source>
</evidence>
<feature type="domain" description="Signal recognition particle SRP54 helical bundle" evidence="8">
    <location>
        <begin position="14"/>
        <end position="94"/>
    </location>
</feature>
<dbReference type="Pfam" id="PF02881">
    <property type="entry name" value="SRP54_N"/>
    <property type="match status" value="1"/>
</dbReference>
<evidence type="ECO:0000256" key="5">
    <source>
        <dbReference type="ARBA" id="ARBA00023136"/>
    </source>
</evidence>
<comment type="subcellular location">
    <subcellularLocation>
        <location evidence="1">Cell membrane</location>
        <topology evidence="1">Peripheral membrane protein</topology>
        <orientation evidence="1">Cytoplasmic side</orientation>
    </subcellularLocation>
</comment>
<dbReference type="Pfam" id="PF00448">
    <property type="entry name" value="SRP54"/>
    <property type="match status" value="1"/>
</dbReference>
<reference evidence="9" key="1">
    <citation type="journal article" date="2021" name="PeerJ">
        <title>Extensive microbial diversity within the chicken gut microbiome revealed by metagenomics and culture.</title>
        <authorList>
            <person name="Gilroy R."/>
            <person name="Ravi A."/>
            <person name="Getino M."/>
            <person name="Pursley I."/>
            <person name="Horton D.L."/>
            <person name="Alikhan N.F."/>
            <person name="Baker D."/>
            <person name="Gharbi K."/>
            <person name="Hall N."/>
            <person name="Watson M."/>
            <person name="Adriaenssens E.M."/>
            <person name="Foster-Nyarko E."/>
            <person name="Jarju S."/>
            <person name="Secka A."/>
            <person name="Antonio M."/>
            <person name="Oren A."/>
            <person name="Chaudhuri R.R."/>
            <person name="La Ragione R."/>
            <person name="Hildebrand F."/>
            <person name="Pallen M.J."/>
        </authorList>
    </citation>
    <scope>NUCLEOTIDE SEQUENCE</scope>
    <source>
        <strain evidence="9">ChiHjej9B8-13557</strain>
    </source>
</reference>
<evidence type="ECO:0000256" key="2">
    <source>
        <dbReference type="ARBA" id="ARBA00008531"/>
    </source>
</evidence>
<dbReference type="Gene3D" id="1.20.120.140">
    <property type="entry name" value="Signal recognition particle SRP54, nucleotide-binding domain"/>
    <property type="match status" value="1"/>
</dbReference>
<dbReference type="SUPFAM" id="SSF52540">
    <property type="entry name" value="P-loop containing nucleoside triphosphate hydrolases"/>
    <property type="match status" value="1"/>
</dbReference>
<evidence type="ECO:0000256" key="7">
    <source>
        <dbReference type="ARBA" id="ARBA00048027"/>
    </source>
</evidence>
<accession>A0A9D2S8E6</accession>
<dbReference type="InterPro" id="IPR013822">
    <property type="entry name" value="Signal_recog_particl_SRP54_hlx"/>
</dbReference>
<sequence length="157" mass="17249">MGLFGIGKKNKEKMEHGLQKTRTGFWGNIVNALTGAEITDELYDDLEEQLILADVGAEVALHLVERLRDAVKDQHLKTGDQAMDALREILREEMEPAGEMDLSGTPAVILVIGVNGVGKTTSIAKLAHYYREQGRRVMLAAGDTFRAAASEQLDIWA</sequence>
<feature type="non-terminal residue" evidence="9">
    <location>
        <position position="157"/>
    </location>
</feature>
<dbReference type="Gene3D" id="3.40.50.300">
    <property type="entry name" value="P-loop containing nucleotide triphosphate hydrolases"/>
    <property type="match status" value="1"/>
</dbReference>
<name>A0A9D2S8E6_9FIRM</name>
<keyword evidence="4" id="KW-0342">GTP-binding</keyword>
<dbReference type="GO" id="GO:0005525">
    <property type="term" value="F:GTP binding"/>
    <property type="evidence" value="ECO:0007669"/>
    <property type="project" value="UniProtKB-KW"/>
</dbReference>